<evidence type="ECO:0000313" key="2">
    <source>
        <dbReference type="Proteomes" id="UP000829196"/>
    </source>
</evidence>
<proteinExistence type="predicted"/>
<sequence>MGARCSPWIPVKVSVKSLMRYWELISTYGALTDGCRNWSPTNIILLKTLYDSFHIQIWSLWRKSHVIGFPSPTPTLPLLVSHNLSSEYSVYNCLSSNQPL</sequence>
<accession>A0A8T3A9B2</accession>
<gene>
    <name evidence="1" type="ORF">KFK09_026653</name>
</gene>
<name>A0A8T3A9B2_DENNO</name>
<comment type="caution">
    <text evidence="1">The sequence shown here is derived from an EMBL/GenBank/DDBJ whole genome shotgun (WGS) entry which is preliminary data.</text>
</comment>
<protein>
    <submittedName>
        <fullName evidence="1">Uncharacterized protein</fullName>
    </submittedName>
</protein>
<evidence type="ECO:0000313" key="1">
    <source>
        <dbReference type="EMBL" id="KAI0492382.1"/>
    </source>
</evidence>
<dbReference type="AlphaFoldDB" id="A0A8T3A9B2"/>
<keyword evidence="2" id="KW-1185">Reference proteome</keyword>
<organism evidence="1 2">
    <name type="scientific">Dendrobium nobile</name>
    <name type="common">Orchid</name>
    <dbReference type="NCBI Taxonomy" id="94219"/>
    <lineage>
        <taxon>Eukaryota</taxon>
        <taxon>Viridiplantae</taxon>
        <taxon>Streptophyta</taxon>
        <taxon>Embryophyta</taxon>
        <taxon>Tracheophyta</taxon>
        <taxon>Spermatophyta</taxon>
        <taxon>Magnoliopsida</taxon>
        <taxon>Liliopsida</taxon>
        <taxon>Asparagales</taxon>
        <taxon>Orchidaceae</taxon>
        <taxon>Epidendroideae</taxon>
        <taxon>Malaxideae</taxon>
        <taxon>Dendrobiinae</taxon>
        <taxon>Dendrobium</taxon>
    </lineage>
</organism>
<dbReference type="Proteomes" id="UP000829196">
    <property type="component" value="Unassembled WGS sequence"/>
</dbReference>
<dbReference type="EMBL" id="JAGYWB010000018">
    <property type="protein sequence ID" value="KAI0492382.1"/>
    <property type="molecule type" value="Genomic_DNA"/>
</dbReference>
<reference evidence="1" key="1">
    <citation type="journal article" date="2022" name="Front. Genet.">
        <title>Chromosome-Scale Assembly of the Dendrobium nobile Genome Provides Insights Into the Molecular Mechanism of the Biosynthesis of the Medicinal Active Ingredient of Dendrobium.</title>
        <authorList>
            <person name="Xu Q."/>
            <person name="Niu S.-C."/>
            <person name="Li K.-L."/>
            <person name="Zheng P.-J."/>
            <person name="Zhang X.-J."/>
            <person name="Jia Y."/>
            <person name="Liu Y."/>
            <person name="Niu Y.-X."/>
            <person name="Yu L.-H."/>
            <person name="Chen D.-F."/>
            <person name="Zhang G.-Q."/>
        </authorList>
    </citation>
    <scope>NUCLEOTIDE SEQUENCE</scope>
    <source>
        <tissue evidence="1">Leaf</tissue>
    </source>
</reference>